<reference evidence="8 9" key="1">
    <citation type="submission" date="2019-12" db="EMBL/GenBank/DDBJ databases">
        <authorList>
            <person name="Li C."/>
            <person name="Zhao J."/>
        </authorList>
    </citation>
    <scope>NUCLEOTIDE SEQUENCE [LARGE SCALE GENOMIC DNA]</scope>
    <source>
        <strain evidence="8 9">NEAU-DD11</strain>
    </source>
</reference>
<feature type="site" description="Important for catalytic activity, responsible for pKa modulation of the active site Glu and correct orientation of both the proton donor and substrate" evidence="4">
    <location>
        <position position="192"/>
    </location>
</feature>
<dbReference type="InterPro" id="IPR023296">
    <property type="entry name" value="Glyco_hydro_beta-prop_sf"/>
</dbReference>
<sequence>MGSLPYLGALAVVLAAPAWAAPAATYRNPLPVHLANGEPAQNCADPAVLRDPRAKTPTWYLYCTSDPVSKNERPLDGEKGDWHFHMIAIYRSTDLVRWNYVGDAFADRPAGLAAPTSGLWAPEPAFLNGHYYLYFTVTDVADAHSPEAGCDKDSAIGVAMADSPAGPWVPAAQPVVPPRRAGPGCDFQWTFDPKVVEDGNRKWIYYGSYGGGVYVQPLRFDGLQADGTPRKVGAAWRYEGAEVVRHGGWWYLFGSTTDCCNGPLTGYAVYAGRARTPAGPFVDRLGQDLAAPRAGGTPVLFQNGNRWVGVGHNTVFPDAGGQWWTIYHGIDVNEPFFSARDKLTRRLALLDRIDWVDGWPVARGAPSDEPRPAPATVAGTRPRALTLAPAPAENASSVWTDTFTGAKLDERWTWQRPPAGDAWSTGPQGLTVTTAATDLHVDTNTASVLQAALPDGDYRIEAVVKLDVPDGCCKTAVQAGLVVMRDDDNYVKLVEMAHGGLHQVEFAKELSPVPAAYPRYGNTVAGTPGTTTWLRLDVHRGGGDERYTGYSSRDGKTWVGGGTWTHRLGPQARLGLVAMGGAGYRAVFERVTVSRLSR</sequence>
<proteinExistence type="inferred from homology"/>
<keyword evidence="3 5" id="KW-0326">Glycosidase</keyword>
<evidence type="ECO:0000256" key="5">
    <source>
        <dbReference type="RuleBase" id="RU361187"/>
    </source>
</evidence>
<dbReference type="Pfam" id="PF17851">
    <property type="entry name" value="GH43_C2"/>
    <property type="match status" value="1"/>
</dbReference>
<evidence type="ECO:0000256" key="2">
    <source>
        <dbReference type="ARBA" id="ARBA00022801"/>
    </source>
</evidence>
<feature type="chain" id="PRO_5030961959" evidence="6">
    <location>
        <begin position="21"/>
        <end position="598"/>
    </location>
</feature>
<comment type="similarity">
    <text evidence="1 5">Belongs to the glycosyl hydrolase 43 family.</text>
</comment>
<gene>
    <name evidence="8" type="ORF">GPY61_27205</name>
</gene>
<dbReference type="Gene3D" id="2.60.120.200">
    <property type="match status" value="1"/>
</dbReference>
<feature type="signal peptide" evidence="6">
    <location>
        <begin position="1"/>
        <end position="20"/>
    </location>
</feature>
<dbReference type="PANTHER" id="PTHR42812">
    <property type="entry name" value="BETA-XYLOSIDASE"/>
    <property type="match status" value="1"/>
</dbReference>
<dbReference type="SUPFAM" id="SSF49899">
    <property type="entry name" value="Concanavalin A-like lectins/glucanases"/>
    <property type="match status" value="1"/>
</dbReference>
<keyword evidence="2 5" id="KW-0378">Hydrolase</keyword>
<dbReference type="EMBL" id="WSES01000009">
    <property type="protein sequence ID" value="MVW63620.1"/>
    <property type="molecule type" value="Genomic_DNA"/>
</dbReference>
<evidence type="ECO:0000313" key="9">
    <source>
        <dbReference type="Proteomes" id="UP000443353"/>
    </source>
</evidence>
<dbReference type="Gene3D" id="2.115.10.20">
    <property type="entry name" value="Glycosyl hydrolase domain, family 43"/>
    <property type="match status" value="1"/>
</dbReference>
<evidence type="ECO:0000256" key="3">
    <source>
        <dbReference type="ARBA" id="ARBA00023295"/>
    </source>
</evidence>
<dbReference type="PANTHER" id="PTHR42812:SF5">
    <property type="entry name" value="ENDO-ARABINASE"/>
    <property type="match status" value="1"/>
</dbReference>
<dbReference type="InterPro" id="IPR041542">
    <property type="entry name" value="GH43_C2"/>
</dbReference>
<dbReference type="AlphaFoldDB" id="A0A7X3KAP9"/>
<dbReference type="Pfam" id="PF04616">
    <property type="entry name" value="Glyco_hydro_43"/>
    <property type="match status" value="1"/>
</dbReference>
<evidence type="ECO:0000313" key="8">
    <source>
        <dbReference type="EMBL" id="MVW63620.1"/>
    </source>
</evidence>
<organism evidence="8 9">
    <name type="scientific">Massilia cellulosiltytica</name>
    <dbReference type="NCBI Taxonomy" id="2683234"/>
    <lineage>
        <taxon>Bacteria</taxon>
        <taxon>Pseudomonadati</taxon>
        <taxon>Pseudomonadota</taxon>
        <taxon>Betaproteobacteria</taxon>
        <taxon>Burkholderiales</taxon>
        <taxon>Oxalobacteraceae</taxon>
        <taxon>Telluria group</taxon>
        <taxon>Massilia</taxon>
    </lineage>
</organism>
<dbReference type="SUPFAM" id="SSF75005">
    <property type="entry name" value="Arabinanase/levansucrase/invertase"/>
    <property type="match status" value="1"/>
</dbReference>
<protein>
    <submittedName>
        <fullName evidence="8">Family 43 glycosylhydrolase</fullName>
    </submittedName>
</protein>
<evidence type="ECO:0000256" key="6">
    <source>
        <dbReference type="SAM" id="SignalP"/>
    </source>
</evidence>
<dbReference type="Proteomes" id="UP000443353">
    <property type="component" value="Unassembled WGS sequence"/>
</dbReference>
<comment type="caution">
    <text evidence="8">The sequence shown here is derived from an EMBL/GenBank/DDBJ whole genome shotgun (WGS) entry which is preliminary data.</text>
</comment>
<dbReference type="RefSeq" id="WP_056328189.1">
    <property type="nucleotide sequence ID" value="NZ_WSES01000009.1"/>
</dbReference>
<dbReference type="GO" id="GO:0005975">
    <property type="term" value="P:carbohydrate metabolic process"/>
    <property type="evidence" value="ECO:0007669"/>
    <property type="project" value="InterPro"/>
</dbReference>
<name>A0A7X3KAP9_9BURK</name>
<accession>A0A7X3KAP9</accession>
<dbReference type="InterPro" id="IPR051795">
    <property type="entry name" value="Glycosyl_Hydrlase_43"/>
</dbReference>
<keyword evidence="9" id="KW-1185">Reference proteome</keyword>
<evidence type="ECO:0000259" key="7">
    <source>
        <dbReference type="Pfam" id="PF17851"/>
    </source>
</evidence>
<feature type="domain" description="Beta-xylosidase C-terminal Concanavalin A-like" evidence="7">
    <location>
        <begin position="401"/>
        <end position="558"/>
    </location>
</feature>
<evidence type="ECO:0000256" key="1">
    <source>
        <dbReference type="ARBA" id="ARBA00009865"/>
    </source>
</evidence>
<dbReference type="InterPro" id="IPR006710">
    <property type="entry name" value="Glyco_hydro_43"/>
</dbReference>
<dbReference type="InterPro" id="IPR013320">
    <property type="entry name" value="ConA-like_dom_sf"/>
</dbReference>
<keyword evidence="6" id="KW-0732">Signal</keyword>
<dbReference type="GO" id="GO:0004553">
    <property type="term" value="F:hydrolase activity, hydrolyzing O-glycosyl compounds"/>
    <property type="evidence" value="ECO:0007669"/>
    <property type="project" value="InterPro"/>
</dbReference>
<evidence type="ECO:0000256" key="4">
    <source>
        <dbReference type="PIRSR" id="PIRSR606710-2"/>
    </source>
</evidence>